<dbReference type="PANTHER" id="PTHR19229:SF211">
    <property type="entry name" value="ABC TRANSPORTER A FAMILY MEMBER 7-LIKE ISOFORM X1"/>
    <property type="match status" value="1"/>
</dbReference>
<evidence type="ECO:0000256" key="5">
    <source>
        <dbReference type="ARBA" id="ARBA00022840"/>
    </source>
</evidence>
<feature type="transmembrane region" description="Helical" evidence="8">
    <location>
        <begin position="418"/>
        <end position="437"/>
    </location>
</feature>
<dbReference type="InterPro" id="IPR017871">
    <property type="entry name" value="ABC_transporter-like_CS"/>
</dbReference>
<reference evidence="10 11" key="1">
    <citation type="submission" date="2020-09" db="EMBL/GenBank/DDBJ databases">
        <title>De no assembly of potato wild relative species, Solanum commersonii.</title>
        <authorList>
            <person name="Cho K."/>
        </authorList>
    </citation>
    <scope>NUCLEOTIDE SEQUENCE [LARGE SCALE GENOMIC DNA]</scope>
    <source>
        <strain evidence="10">LZ3.2</strain>
        <tissue evidence="10">Leaf</tissue>
    </source>
</reference>
<dbReference type="CDD" id="cd03263">
    <property type="entry name" value="ABC_subfamily_A"/>
    <property type="match status" value="1"/>
</dbReference>
<evidence type="ECO:0000256" key="2">
    <source>
        <dbReference type="ARBA" id="ARBA00008526"/>
    </source>
</evidence>
<dbReference type="AlphaFoldDB" id="A0A9J5YRI9"/>
<feature type="transmembrane region" description="Helical" evidence="8">
    <location>
        <begin position="524"/>
        <end position="542"/>
    </location>
</feature>
<feature type="transmembrane region" description="Helical" evidence="8">
    <location>
        <begin position="336"/>
        <end position="356"/>
    </location>
</feature>
<dbReference type="PROSITE" id="PS00211">
    <property type="entry name" value="ABC_TRANSPORTER_1"/>
    <property type="match status" value="1"/>
</dbReference>
<dbReference type="FunFam" id="3.40.50.300:FF:000633">
    <property type="entry name" value="ABC transporter A family member 7"/>
    <property type="match status" value="1"/>
</dbReference>
<dbReference type="InterPro" id="IPR003593">
    <property type="entry name" value="AAA+_ATPase"/>
</dbReference>
<feature type="transmembrane region" description="Helical" evidence="8">
    <location>
        <begin position="376"/>
        <end position="398"/>
    </location>
</feature>
<evidence type="ECO:0000313" key="11">
    <source>
        <dbReference type="Proteomes" id="UP000824120"/>
    </source>
</evidence>
<dbReference type="EMBL" id="JACXVP010000006">
    <property type="protein sequence ID" value="KAG5602328.1"/>
    <property type="molecule type" value="Genomic_DNA"/>
</dbReference>
<feature type="transmembrane region" description="Helical" evidence="8">
    <location>
        <begin position="444"/>
        <end position="462"/>
    </location>
</feature>
<evidence type="ECO:0000256" key="7">
    <source>
        <dbReference type="ARBA" id="ARBA00023136"/>
    </source>
</evidence>
<dbReference type="GO" id="GO:0016020">
    <property type="term" value="C:membrane"/>
    <property type="evidence" value="ECO:0007669"/>
    <property type="project" value="UniProtKB-SubCell"/>
</dbReference>
<dbReference type="Pfam" id="PF24526">
    <property type="entry name" value="ABCA12_C"/>
    <property type="match status" value="1"/>
</dbReference>
<dbReference type="GO" id="GO:0005524">
    <property type="term" value="F:ATP binding"/>
    <property type="evidence" value="ECO:0007669"/>
    <property type="project" value="UniProtKB-KW"/>
</dbReference>
<keyword evidence="11" id="KW-1185">Reference proteome</keyword>
<feature type="domain" description="ABC transporter" evidence="9">
    <location>
        <begin position="613"/>
        <end position="847"/>
    </location>
</feature>
<dbReference type="SMART" id="SM00382">
    <property type="entry name" value="AAA"/>
    <property type="match status" value="1"/>
</dbReference>
<dbReference type="GO" id="GO:0140359">
    <property type="term" value="F:ABC-type transporter activity"/>
    <property type="evidence" value="ECO:0007669"/>
    <property type="project" value="InterPro"/>
</dbReference>
<dbReference type="Pfam" id="PF12698">
    <property type="entry name" value="ABC2_membrane_3"/>
    <property type="match status" value="1"/>
</dbReference>
<keyword evidence="6 8" id="KW-1133">Transmembrane helix</keyword>
<comment type="similarity">
    <text evidence="2">Belongs to the ABC transporter superfamily. ABCA family. CPR flippase (TC 3.A.1.211) subfamily.</text>
</comment>
<evidence type="ECO:0000313" key="10">
    <source>
        <dbReference type="EMBL" id="KAG5602328.1"/>
    </source>
</evidence>
<dbReference type="SUPFAM" id="SSF52540">
    <property type="entry name" value="P-loop containing nucleoside triphosphate hydrolases"/>
    <property type="match status" value="1"/>
</dbReference>
<organism evidence="10 11">
    <name type="scientific">Solanum commersonii</name>
    <name type="common">Commerson's wild potato</name>
    <name type="synonym">Commerson's nightshade</name>
    <dbReference type="NCBI Taxonomy" id="4109"/>
    <lineage>
        <taxon>Eukaryota</taxon>
        <taxon>Viridiplantae</taxon>
        <taxon>Streptophyta</taxon>
        <taxon>Embryophyta</taxon>
        <taxon>Tracheophyta</taxon>
        <taxon>Spermatophyta</taxon>
        <taxon>Magnoliopsida</taxon>
        <taxon>eudicotyledons</taxon>
        <taxon>Gunneridae</taxon>
        <taxon>Pentapetalae</taxon>
        <taxon>asterids</taxon>
        <taxon>lamiids</taxon>
        <taxon>Solanales</taxon>
        <taxon>Solanaceae</taxon>
        <taxon>Solanoideae</taxon>
        <taxon>Solaneae</taxon>
        <taxon>Solanum</taxon>
    </lineage>
</organism>
<comment type="subcellular location">
    <subcellularLocation>
        <location evidence="1">Membrane</location>
        <topology evidence="1">Multi-pass membrane protein</topology>
    </subcellularLocation>
</comment>
<dbReference type="Pfam" id="PF00005">
    <property type="entry name" value="ABC_tran"/>
    <property type="match status" value="1"/>
</dbReference>
<dbReference type="InterPro" id="IPR026082">
    <property type="entry name" value="ABCA"/>
</dbReference>
<dbReference type="GO" id="GO:0005319">
    <property type="term" value="F:lipid transporter activity"/>
    <property type="evidence" value="ECO:0007669"/>
    <property type="project" value="TreeGrafter"/>
</dbReference>
<evidence type="ECO:0000256" key="1">
    <source>
        <dbReference type="ARBA" id="ARBA00004141"/>
    </source>
</evidence>
<dbReference type="OrthoDB" id="8061355at2759"/>
<evidence type="ECO:0000256" key="3">
    <source>
        <dbReference type="ARBA" id="ARBA00022692"/>
    </source>
</evidence>
<dbReference type="InterPro" id="IPR003439">
    <property type="entry name" value="ABC_transporter-like_ATP-bd"/>
</dbReference>
<keyword evidence="4" id="KW-0547">Nucleotide-binding</keyword>
<keyword evidence="3 8" id="KW-0812">Transmembrane</keyword>
<sequence>MAHFWNQTNALFRKNLVYHRRHARSHLKVILFPAILFILLGSFQSYSNKTDRTKNDPIIKLEWPPLLQIPSPQFRAVMSDSMPFSGLPDASCRGTGSCPVTVLITGNNRTIGESVAGKMFIDSPEPNSTSDFRTIADGVFGTDAGGDRLDSNLLYHVRPQCSASLFRNSTSETDVICAEGLNLWRNSSAEINDELFKGYREGNTQGILNEILAAYDFLDTSGENFNVNIQFNSTYGSNLFNDEPELLRIPRSENMVYPYILFYAASRSFTNKEKASKLCFSLPQALVKSLPLTMVTNAYLQFLRGASTKMVLDFVAEMPVPGGLLRPGDLSTFLNIVFYTWVILQVFPVILSSLVYEKQRKLRIMMKMHGLGDVPYWMITYAYFLVISLIYMSCYFGFGVLTGLTIFKLNSYSVQCIFYFVFTNLQISMAFLLAAVFSNLKTAAVVAYTIVFGTGILGFLLFQSLVDDASFPRGWVIFMELYPGFSLYRGLYELSQYARGGYMVGTSGMIWEYLSNSNNGMREVLIIMSIEWVVFLIVSYYLDQVISSGSGNRRSLLFFLPNSQRKDLTSLEKSSFQSAESSVQIENGDVSEEREKVEQLLEKPHLNYSAICYNLKKMYRGKDGNPDKLAVKGVTLALPRGECFGMLGPNGAGKTTFISMMTGLLKPSSGSAYVEGLNLRTQMNKIYGSMGVCPQHDLLWDTLTGREHLLFYGRLKNLKGAALSEAVENSLKSFNLFQGGVADRLAKKYSGGMRRRLSVAISLIGDPKVVYMDEPSTGLDPASRKMLWDVVKHAKKDRAIILTTHSMDEAEYLCDRIGIFVDGNFQCLGTSDELKARYGGCYMFTMTTSPENGSKVEDLVKRLSPNAKKTYHLYGTQKFELPKDEVKLSDVFLTVRQAKERFPVQSWGLADTTLEDVFIKVATEHSESLH</sequence>
<evidence type="ECO:0000256" key="4">
    <source>
        <dbReference type="ARBA" id="ARBA00022741"/>
    </source>
</evidence>
<proteinExistence type="inferred from homology"/>
<dbReference type="InterPro" id="IPR027417">
    <property type="entry name" value="P-loop_NTPase"/>
</dbReference>
<gene>
    <name evidence="10" type="ORF">H5410_033698</name>
</gene>
<evidence type="ECO:0000256" key="8">
    <source>
        <dbReference type="SAM" id="Phobius"/>
    </source>
</evidence>
<name>A0A9J5YRI9_SOLCO</name>
<dbReference type="Gene3D" id="3.40.50.300">
    <property type="entry name" value="P-loop containing nucleotide triphosphate hydrolases"/>
    <property type="match status" value="1"/>
</dbReference>
<evidence type="ECO:0000259" key="9">
    <source>
        <dbReference type="PROSITE" id="PS50893"/>
    </source>
</evidence>
<dbReference type="GO" id="GO:0016887">
    <property type="term" value="F:ATP hydrolysis activity"/>
    <property type="evidence" value="ECO:0007669"/>
    <property type="project" value="InterPro"/>
</dbReference>
<keyword evidence="7 8" id="KW-0472">Membrane</keyword>
<evidence type="ECO:0000256" key="6">
    <source>
        <dbReference type="ARBA" id="ARBA00022989"/>
    </source>
</evidence>
<comment type="caution">
    <text evidence="10">The sequence shown here is derived from an EMBL/GenBank/DDBJ whole genome shotgun (WGS) entry which is preliminary data.</text>
</comment>
<keyword evidence="5" id="KW-0067">ATP-binding</keyword>
<accession>A0A9J5YRI9</accession>
<dbReference type="Proteomes" id="UP000824120">
    <property type="component" value="Chromosome 6"/>
</dbReference>
<protein>
    <recommendedName>
        <fullName evidence="9">ABC transporter domain-containing protein</fullName>
    </recommendedName>
</protein>
<dbReference type="PANTHER" id="PTHR19229">
    <property type="entry name" value="ATP-BINDING CASSETTE TRANSPORTER SUBFAMILY A ABCA"/>
    <property type="match status" value="1"/>
</dbReference>
<dbReference type="InterPro" id="IPR013525">
    <property type="entry name" value="ABC2_TM"/>
</dbReference>
<dbReference type="PROSITE" id="PS50893">
    <property type="entry name" value="ABC_TRANSPORTER_2"/>
    <property type="match status" value="1"/>
</dbReference>
<feature type="transmembrane region" description="Helical" evidence="8">
    <location>
        <begin position="474"/>
        <end position="492"/>
    </location>
</feature>